<evidence type="ECO:0000256" key="1">
    <source>
        <dbReference type="ARBA" id="ARBA00022574"/>
    </source>
</evidence>
<dbReference type="PROSITE" id="PS50082">
    <property type="entry name" value="WD_REPEATS_2"/>
    <property type="match status" value="4"/>
</dbReference>
<evidence type="ECO:0000256" key="4">
    <source>
        <dbReference type="PROSITE-ProRule" id="PRU00221"/>
    </source>
</evidence>
<dbReference type="SUPFAM" id="SSF50978">
    <property type="entry name" value="WD40 repeat-like"/>
    <property type="match status" value="2"/>
</dbReference>
<dbReference type="Gene3D" id="1.10.750.20">
    <property type="entry name" value="SOCS box"/>
    <property type="match status" value="1"/>
</dbReference>
<feature type="repeat" description="WD" evidence="4">
    <location>
        <begin position="332"/>
        <end position="358"/>
    </location>
</feature>
<dbReference type="SUPFAM" id="SSF158235">
    <property type="entry name" value="SOCS box-like"/>
    <property type="match status" value="1"/>
</dbReference>
<dbReference type="SMART" id="SM00969">
    <property type="entry name" value="SOCS_box"/>
    <property type="match status" value="1"/>
</dbReference>
<keyword evidence="1 4" id="KW-0853">WD repeat</keyword>
<keyword evidence="2" id="KW-0677">Repeat</keyword>
<comment type="caution">
    <text evidence="6">The sequence shown here is derived from an EMBL/GenBank/DDBJ whole genome shotgun (WGS) entry which is preliminary data.</text>
</comment>
<dbReference type="PRINTS" id="PR00320">
    <property type="entry name" value="GPROTEINBRPT"/>
</dbReference>
<dbReference type="InterPro" id="IPR001496">
    <property type="entry name" value="SOCS_box"/>
</dbReference>
<dbReference type="PROSITE" id="PS00678">
    <property type="entry name" value="WD_REPEATS_1"/>
    <property type="match status" value="2"/>
</dbReference>
<keyword evidence="7" id="KW-1185">Reference proteome</keyword>
<dbReference type="PROSITE" id="PS50225">
    <property type="entry name" value="SOCS"/>
    <property type="match status" value="1"/>
</dbReference>
<sequence length="473" mass="53679">MKNTSTQMQNQSQFSIKPRGKLPNSCYFDVCTKSVPETESVSDHRTEIIEAQNESTQNEQSQAQTSNISIWSCVFSPDYNYMAWSCGHGLVKVMQCKKNELNQKEENKFCCKKSEIFEIQCSDLVWSVAFGSSKSYYKYCTNSKRSQVYHRFNFDEISLLLAIGLSNGRIRIYDGTTGHFLFALYDHNDLIRDLKFSKDGSLQLASVSKDETIKLWNMYDDGNMYKTLKGHTGMVYSCDWSPTAPLLCSVGSNRQAFIWNMNDFTMAFKLKEHLHDVVTCEFSPDGAILATGSYDTTICLWQPHTGQLIKKFFHLIPPPSFIYAGGHNGAYVRSLRFSVNGDHLVSISDDKKIRIWSMFTKGSVPFCEVPHKDAISLAYSSNSRSIMTGTRSGIIEYYEVKPVIPKLMVLCRKVVNQFTENNLVNELCLPNELKKYLQYGDLKDHSSPKASLNFNGKLNAAPNAKQFQATIAF</sequence>
<feature type="repeat" description="WD" evidence="4">
    <location>
        <begin position="184"/>
        <end position="226"/>
    </location>
</feature>
<dbReference type="Pfam" id="PF00400">
    <property type="entry name" value="WD40"/>
    <property type="match status" value="4"/>
</dbReference>
<feature type="repeat" description="WD" evidence="4">
    <location>
        <begin position="228"/>
        <end position="262"/>
    </location>
</feature>
<dbReference type="CDD" id="cd00200">
    <property type="entry name" value="WD40"/>
    <property type="match status" value="1"/>
</dbReference>
<dbReference type="SMART" id="SM00320">
    <property type="entry name" value="WD40"/>
    <property type="match status" value="7"/>
</dbReference>
<feature type="domain" description="SOCS box" evidence="5">
    <location>
        <begin position="407"/>
        <end position="443"/>
    </location>
</feature>
<dbReference type="InterPro" id="IPR036322">
    <property type="entry name" value="WD40_repeat_dom_sf"/>
</dbReference>
<dbReference type="InterPro" id="IPR020472">
    <property type="entry name" value="WD40_PAC1"/>
</dbReference>
<evidence type="ECO:0000256" key="3">
    <source>
        <dbReference type="ARBA" id="ARBA00022786"/>
    </source>
</evidence>
<accession>A0A3M7Q7W2</accession>
<evidence type="ECO:0000313" key="6">
    <source>
        <dbReference type="EMBL" id="RNA07547.1"/>
    </source>
</evidence>
<dbReference type="InterPro" id="IPR019775">
    <property type="entry name" value="WD40_repeat_CS"/>
</dbReference>
<dbReference type="AlphaFoldDB" id="A0A3M7Q7W2"/>
<reference evidence="6 7" key="1">
    <citation type="journal article" date="2018" name="Sci. Rep.">
        <title>Genomic signatures of local adaptation to the degree of environmental predictability in rotifers.</title>
        <authorList>
            <person name="Franch-Gras L."/>
            <person name="Hahn C."/>
            <person name="Garcia-Roger E.M."/>
            <person name="Carmona M.J."/>
            <person name="Serra M."/>
            <person name="Gomez A."/>
        </authorList>
    </citation>
    <scope>NUCLEOTIDE SEQUENCE [LARGE SCALE GENOMIC DNA]</scope>
    <source>
        <strain evidence="6">HYR1</strain>
    </source>
</reference>
<evidence type="ECO:0000313" key="7">
    <source>
        <dbReference type="Proteomes" id="UP000276133"/>
    </source>
</evidence>
<name>A0A3M7Q7W2_BRAPC</name>
<gene>
    <name evidence="6" type="ORF">BpHYR1_048722</name>
</gene>
<dbReference type="Gene3D" id="2.130.10.10">
    <property type="entry name" value="YVTN repeat-like/Quinoprotein amine dehydrogenase"/>
    <property type="match status" value="2"/>
</dbReference>
<dbReference type="STRING" id="10195.A0A3M7Q7W2"/>
<dbReference type="PANTHER" id="PTHR15622">
    <property type="entry name" value="WD40 REPEAT PROTEIN"/>
    <property type="match status" value="1"/>
</dbReference>
<dbReference type="InterPro" id="IPR036036">
    <property type="entry name" value="SOCS_box-like_dom_sf"/>
</dbReference>
<dbReference type="GO" id="GO:0035556">
    <property type="term" value="P:intracellular signal transduction"/>
    <property type="evidence" value="ECO:0007669"/>
    <property type="project" value="InterPro"/>
</dbReference>
<evidence type="ECO:0000256" key="2">
    <source>
        <dbReference type="ARBA" id="ARBA00022737"/>
    </source>
</evidence>
<dbReference type="InterPro" id="IPR051983">
    <property type="entry name" value="WSB_SOCS-box_domain"/>
</dbReference>
<dbReference type="EMBL" id="REGN01007002">
    <property type="protein sequence ID" value="RNA07547.1"/>
    <property type="molecule type" value="Genomic_DNA"/>
</dbReference>
<protein>
    <submittedName>
        <fullName evidence="6">WD repeat and SOCS box-containing 1</fullName>
    </submittedName>
</protein>
<dbReference type="Proteomes" id="UP000276133">
    <property type="component" value="Unassembled WGS sequence"/>
</dbReference>
<keyword evidence="3" id="KW-0833">Ubl conjugation pathway</keyword>
<dbReference type="PROSITE" id="PS50294">
    <property type="entry name" value="WD_REPEATS_REGION"/>
    <property type="match status" value="3"/>
</dbReference>
<organism evidence="6 7">
    <name type="scientific">Brachionus plicatilis</name>
    <name type="common">Marine rotifer</name>
    <name type="synonym">Brachionus muelleri</name>
    <dbReference type="NCBI Taxonomy" id="10195"/>
    <lineage>
        <taxon>Eukaryota</taxon>
        <taxon>Metazoa</taxon>
        <taxon>Spiralia</taxon>
        <taxon>Gnathifera</taxon>
        <taxon>Rotifera</taxon>
        <taxon>Eurotatoria</taxon>
        <taxon>Monogononta</taxon>
        <taxon>Pseudotrocha</taxon>
        <taxon>Ploima</taxon>
        <taxon>Brachionidae</taxon>
        <taxon>Brachionus</taxon>
    </lineage>
</organism>
<dbReference type="OrthoDB" id="538223at2759"/>
<dbReference type="InterPro" id="IPR001680">
    <property type="entry name" value="WD40_rpt"/>
</dbReference>
<dbReference type="GO" id="GO:0000209">
    <property type="term" value="P:protein polyubiquitination"/>
    <property type="evidence" value="ECO:0007669"/>
    <property type="project" value="TreeGrafter"/>
</dbReference>
<dbReference type="PANTHER" id="PTHR15622:SF2">
    <property type="entry name" value="U4_U6 SMALL NUCLEAR RIBONUCLEOPROTEIN PRP4"/>
    <property type="match status" value="1"/>
</dbReference>
<feature type="repeat" description="WD" evidence="4">
    <location>
        <begin position="270"/>
        <end position="311"/>
    </location>
</feature>
<dbReference type="InterPro" id="IPR015943">
    <property type="entry name" value="WD40/YVTN_repeat-like_dom_sf"/>
</dbReference>
<proteinExistence type="predicted"/>
<evidence type="ECO:0000259" key="5">
    <source>
        <dbReference type="PROSITE" id="PS50225"/>
    </source>
</evidence>